<evidence type="ECO:0000313" key="3">
    <source>
        <dbReference type="EMBL" id="QSY58601.1"/>
    </source>
</evidence>
<dbReference type="AlphaFoldDB" id="A0A2N5ISN3"/>
<evidence type="ECO:0000313" key="2">
    <source>
        <dbReference type="EMBL" id="PLS24962.1"/>
    </source>
</evidence>
<gene>
    <name evidence="3" type="ORF">BLI708_04895</name>
    <name evidence="2" type="ORF">Tam1G_0818</name>
</gene>
<keyword evidence="5" id="KW-1185">Reference proteome</keyword>
<reference evidence="2 4" key="1">
    <citation type="submission" date="2017-07" db="EMBL/GenBank/DDBJ databases">
        <title>Bifidobacterium novel species.</title>
        <authorList>
            <person name="Lugli G.A."/>
            <person name="Milani C."/>
            <person name="Duranti S."/>
            <person name="Mangifesta M."/>
        </authorList>
    </citation>
    <scope>NUCLEOTIDE SEQUENCE [LARGE SCALE GENOMIC DNA]</scope>
    <source>
        <strain evidence="2 4">45</strain>
    </source>
</reference>
<protein>
    <submittedName>
        <fullName evidence="2">Uncharacterized protein</fullName>
    </submittedName>
</protein>
<feature type="region of interest" description="Disordered" evidence="1">
    <location>
        <begin position="1"/>
        <end position="21"/>
    </location>
</feature>
<dbReference type="EMBL" id="CP071591">
    <property type="protein sequence ID" value="QSY58601.1"/>
    <property type="molecule type" value="Genomic_DNA"/>
</dbReference>
<evidence type="ECO:0000313" key="4">
    <source>
        <dbReference type="Proteomes" id="UP000234855"/>
    </source>
</evidence>
<accession>A0A2N5ISN3</accession>
<dbReference type="Proteomes" id="UP000663067">
    <property type="component" value="Chromosome"/>
</dbReference>
<dbReference type="Proteomes" id="UP000234855">
    <property type="component" value="Unassembled WGS sequence"/>
</dbReference>
<dbReference type="RefSeq" id="WP_101625583.1">
    <property type="nucleotide sequence ID" value="NZ_CP071591.1"/>
</dbReference>
<feature type="compositionally biased region" description="Basic and acidic residues" evidence="1">
    <location>
        <begin position="9"/>
        <end position="20"/>
    </location>
</feature>
<sequence>MSSIITNEIEERYPYPDNGERPVSQTRLGACLASRKAYRAGVGRTPTDREIDAAALAVYTGTTGMSLEEVSPLWPKLNPEAKAQYRKLARLALDAARKEAMR</sequence>
<name>A0A2N5ISN3_9BIFI</name>
<evidence type="ECO:0000256" key="1">
    <source>
        <dbReference type="SAM" id="MobiDB-lite"/>
    </source>
</evidence>
<organism evidence="2 4">
    <name type="scientific">Bifidobacterium imperatoris</name>
    <dbReference type="NCBI Taxonomy" id="2020965"/>
    <lineage>
        <taxon>Bacteria</taxon>
        <taxon>Bacillati</taxon>
        <taxon>Actinomycetota</taxon>
        <taxon>Actinomycetes</taxon>
        <taxon>Bifidobacteriales</taxon>
        <taxon>Bifidobacteriaceae</taxon>
        <taxon>Bifidobacterium</taxon>
    </lineage>
</organism>
<reference evidence="3 5" key="2">
    <citation type="submission" date="2021-03" db="EMBL/GenBank/DDBJ databases">
        <title>Genome sequencing of Bifidobacterium imperatoris JCM 32708.</title>
        <authorList>
            <person name="Kim J."/>
        </authorList>
    </citation>
    <scope>NUCLEOTIDE SEQUENCE [LARGE SCALE GENOMIC DNA]</scope>
    <source>
        <strain evidence="3 5">JCM 32708</strain>
    </source>
</reference>
<dbReference type="EMBL" id="NMWV01000011">
    <property type="protein sequence ID" value="PLS24962.1"/>
    <property type="molecule type" value="Genomic_DNA"/>
</dbReference>
<proteinExistence type="predicted"/>
<evidence type="ECO:0000313" key="5">
    <source>
        <dbReference type="Proteomes" id="UP000663067"/>
    </source>
</evidence>